<dbReference type="InterPro" id="IPR036812">
    <property type="entry name" value="NAD(P)_OxRdtase_dom_sf"/>
</dbReference>
<dbReference type="RefSeq" id="WP_154554907.1">
    <property type="nucleotide sequence ID" value="NZ_JAQXUZ010000016.1"/>
</dbReference>
<dbReference type="GO" id="GO:0046872">
    <property type="term" value="F:metal ion binding"/>
    <property type="evidence" value="ECO:0007669"/>
    <property type="project" value="UniProtKB-KW"/>
</dbReference>
<protein>
    <submittedName>
        <fullName evidence="5">4Fe-4S dicluster domain-containing protein</fullName>
    </submittedName>
</protein>
<dbReference type="Proteomes" id="UP000469424">
    <property type="component" value="Unassembled WGS sequence"/>
</dbReference>
<dbReference type="InterPro" id="IPR017896">
    <property type="entry name" value="4Fe4S_Fe-S-bd"/>
</dbReference>
<evidence type="ECO:0000256" key="1">
    <source>
        <dbReference type="ARBA" id="ARBA00022723"/>
    </source>
</evidence>
<dbReference type="PROSITE" id="PS51379">
    <property type="entry name" value="4FE4S_FER_2"/>
    <property type="match status" value="2"/>
</dbReference>
<feature type="domain" description="4Fe-4S ferredoxin-type" evidence="4">
    <location>
        <begin position="285"/>
        <end position="317"/>
    </location>
</feature>
<dbReference type="PANTHER" id="PTHR43312">
    <property type="entry name" value="D-THREO-ALDOSE 1-DEHYDROGENASE"/>
    <property type="match status" value="1"/>
</dbReference>
<keyword evidence="6" id="KW-1185">Reference proteome</keyword>
<reference evidence="5 6" key="1">
    <citation type="submission" date="2019-08" db="EMBL/GenBank/DDBJ databases">
        <title>In-depth cultivation of the pig gut microbiome towards novel bacterial diversity and tailored functional studies.</title>
        <authorList>
            <person name="Wylensek D."/>
            <person name="Hitch T.C.A."/>
            <person name="Clavel T."/>
        </authorList>
    </citation>
    <scope>NUCLEOTIDE SEQUENCE [LARGE SCALE GENOMIC DNA]</scope>
    <source>
        <strain evidence="5 6">WCA-MUC-591-APC-4B</strain>
    </source>
</reference>
<dbReference type="InterPro" id="IPR017900">
    <property type="entry name" value="4Fe4S_Fe_S_CS"/>
</dbReference>
<keyword evidence="3" id="KW-0411">Iron-sulfur</keyword>
<organism evidence="5 6">
    <name type="scientific">Mogibacterium kristiansenii</name>
    <dbReference type="NCBI Taxonomy" id="2606708"/>
    <lineage>
        <taxon>Bacteria</taxon>
        <taxon>Bacillati</taxon>
        <taxon>Bacillota</taxon>
        <taxon>Clostridia</taxon>
        <taxon>Peptostreptococcales</taxon>
        <taxon>Anaerovoracaceae</taxon>
        <taxon>Mogibacterium</taxon>
    </lineage>
</organism>
<dbReference type="Gene3D" id="3.20.20.100">
    <property type="entry name" value="NADP-dependent oxidoreductase domain"/>
    <property type="match status" value="1"/>
</dbReference>
<dbReference type="PROSITE" id="PS00198">
    <property type="entry name" value="4FE4S_FER_1"/>
    <property type="match status" value="1"/>
</dbReference>
<proteinExistence type="predicted"/>
<dbReference type="SUPFAM" id="SSF46548">
    <property type="entry name" value="alpha-helical ferredoxin"/>
    <property type="match status" value="1"/>
</dbReference>
<accession>A0A6N7XK64</accession>
<gene>
    <name evidence="5" type="ORF">FYJ65_08500</name>
</gene>
<dbReference type="PANTHER" id="PTHR43312:SF2">
    <property type="entry name" value="OXIDOREDUCTASE"/>
    <property type="match status" value="1"/>
</dbReference>
<sequence length="386" mass="43905">MAVIESKKKLGFGMMRLPKRTDTEKGELDNIDVEKVKEMVDTFIARGFTYFDTAWMYHNKNSEQVVKLALTDRYSHDRYTLADKYHLAYVKDGTPEEVFLAQLERCGVEYFDYYLLHDMGHDNYGKFQEVGAFDMVAKMKAEGKIRHVGFSCHDKAPFLDRVLTEHPELEFVQIQLNYLDWDSPGIQAREAYEMITKHNKPVIVMEPVKGGMLANRIPESVEAAFKAYDPDLSVPSWAIRYAAGHDNVAVVLSGMSSMEQLLDNTGYMEDFKPLDEKEQELIRQAVTKINEGIEIQCTGCSYCTAGCPMNIPIPEYFSLYNADQNETRTDWTTQREFYSRTALNSGKAGDCIGCGQCEAICPQHLPIIENLKKVAAYFEGDGDKEA</sequence>
<dbReference type="EMBL" id="VUNA01000021">
    <property type="protein sequence ID" value="MST71344.1"/>
    <property type="molecule type" value="Genomic_DNA"/>
</dbReference>
<evidence type="ECO:0000313" key="5">
    <source>
        <dbReference type="EMBL" id="MST71344.1"/>
    </source>
</evidence>
<feature type="domain" description="4Fe-4S ferredoxin-type" evidence="4">
    <location>
        <begin position="339"/>
        <end position="371"/>
    </location>
</feature>
<dbReference type="InterPro" id="IPR009051">
    <property type="entry name" value="Helical_ferredxn"/>
</dbReference>
<keyword evidence="2" id="KW-0408">Iron</keyword>
<dbReference type="Pfam" id="PF13187">
    <property type="entry name" value="Fer4_9"/>
    <property type="match status" value="1"/>
</dbReference>
<dbReference type="Pfam" id="PF00248">
    <property type="entry name" value="Aldo_ket_red"/>
    <property type="match status" value="1"/>
</dbReference>
<dbReference type="SUPFAM" id="SSF51430">
    <property type="entry name" value="NAD(P)-linked oxidoreductase"/>
    <property type="match status" value="1"/>
</dbReference>
<dbReference type="CDD" id="cd19096">
    <property type="entry name" value="AKR_Fe-S_oxidoreductase"/>
    <property type="match status" value="1"/>
</dbReference>
<dbReference type="AlphaFoldDB" id="A0A6N7XK64"/>
<evidence type="ECO:0000256" key="2">
    <source>
        <dbReference type="ARBA" id="ARBA00023004"/>
    </source>
</evidence>
<dbReference type="GO" id="GO:0051536">
    <property type="term" value="F:iron-sulfur cluster binding"/>
    <property type="evidence" value="ECO:0007669"/>
    <property type="project" value="UniProtKB-KW"/>
</dbReference>
<keyword evidence="1" id="KW-0479">Metal-binding</keyword>
<comment type="caution">
    <text evidence="5">The sequence shown here is derived from an EMBL/GenBank/DDBJ whole genome shotgun (WGS) entry which is preliminary data.</text>
</comment>
<evidence type="ECO:0000256" key="3">
    <source>
        <dbReference type="ARBA" id="ARBA00023014"/>
    </source>
</evidence>
<evidence type="ECO:0000259" key="4">
    <source>
        <dbReference type="PROSITE" id="PS51379"/>
    </source>
</evidence>
<dbReference type="InterPro" id="IPR023210">
    <property type="entry name" value="NADP_OxRdtase_dom"/>
</dbReference>
<name>A0A6N7XK64_9FIRM</name>
<dbReference type="Gene3D" id="1.10.1060.10">
    <property type="entry name" value="Alpha-helical ferredoxin"/>
    <property type="match status" value="1"/>
</dbReference>
<dbReference type="InterPro" id="IPR053135">
    <property type="entry name" value="AKR2_Oxidoreductase"/>
</dbReference>
<evidence type="ECO:0000313" key="6">
    <source>
        <dbReference type="Proteomes" id="UP000469424"/>
    </source>
</evidence>